<organism evidence="2 3">
    <name type="scientific">Protopolystoma xenopodis</name>
    <dbReference type="NCBI Taxonomy" id="117903"/>
    <lineage>
        <taxon>Eukaryota</taxon>
        <taxon>Metazoa</taxon>
        <taxon>Spiralia</taxon>
        <taxon>Lophotrochozoa</taxon>
        <taxon>Platyhelminthes</taxon>
        <taxon>Monogenea</taxon>
        <taxon>Polyopisthocotylea</taxon>
        <taxon>Polystomatidea</taxon>
        <taxon>Polystomatidae</taxon>
        <taxon>Protopolystoma</taxon>
    </lineage>
</organism>
<keyword evidence="3" id="KW-1185">Reference proteome</keyword>
<gene>
    <name evidence="2" type="ORF">PXEA_LOCUS12119</name>
</gene>
<protein>
    <recommendedName>
        <fullName evidence="4">Secreted protein</fullName>
    </recommendedName>
</protein>
<name>A0A448WRT9_9PLAT</name>
<evidence type="ECO:0000313" key="3">
    <source>
        <dbReference type="Proteomes" id="UP000784294"/>
    </source>
</evidence>
<feature type="signal peptide" evidence="1">
    <location>
        <begin position="1"/>
        <end position="16"/>
    </location>
</feature>
<evidence type="ECO:0008006" key="4">
    <source>
        <dbReference type="Google" id="ProtNLM"/>
    </source>
</evidence>
<evidence type="ECO:0000256" key="1">
    <source>
        <dbReference type="SAM" id="SignalP"/>
    </source>
</evidence>
<keyword evidence="1" id="KW-0732">Signal</keyword>
<sequence length="100" mass="10937">MLLALLTVVRCALLSGFHENSPHSTLAFSPPFILGLECSSEAAISLRSPPFLGLTTVSLLPGKIRLPSPGVTYFTRPLPPHLCHPRRYWPYPASESLIRG</sequence>
<accession>A0A448WRT9</accession>
<dbReference type="AlphaFoldDB" id="A0A448WRT9"/>
<dbReference type="Proteomes" id="UP000784294">
    <property type="component" value="Unassembled WGS sequence"/>
</dbReference>
<dbReference type="EMBL" id="CAAALY010038109">
    <property type="protein sequence ID" value="VEL18679.1"/>
    <property type="molecule type" value="Genomic_DNA"/>
</dbReference>
<proteinExistence type="predicted"/>
<reference evidence="2" key="1">
    <citation type="submission" date="2018-11" db="EMBL/GenBank/DDBJ databases">
        <authorList>
            <consortium name="Pathogen Informatics"/>
        </authorList>
    </citation>
    <scope>NUCLEOTIDE SEQUENCE</scope>
</reference>
<comment type="caution">
    <text evidence="2">The sequence shown here is derived from an EMBL/GenBank/DDBJ whole genome shotgun (WGS) entry which is preliminary data.</text>
</comment>
<feature type="chain" id="PRO_5019548758" description="Secreted protein" evidence="1">
    <location>
        <begin position="17"/>
        <end position="100"/>
    </location>
</feature>
<evidence type="ECO:0000313" key="2">
    <source>
        <dbReference type="EMBL" id="VEL18679.1"/>
    </source>
</evidence>